<name>A0ABU5IQ21_9BURK</name>
<evidence type="ECO:0000313" key="2">
    <source>
        <dbReference type="Proteomes" id="UP001293718"/>
    </source>
</evidence>
<proteinExistence type="predicted"/>
<comment type="caution">
    <text evidence="1">The sequence shown here is derived from an EMBL/GenBank/DDBJ whole genome shotgun (WGS) entry which is preliminary data.</text>
</comment>
<organism evidence="1 2">
    <name type="scientific">Azohydromonas lata</name>
    <dbReference type="NCBI Taxonomy" id="45677"/>
    <lineage>
        <taxon>Bacteria</taxon>
        <taxon>Pseudomonadati</taxon>
        <taxon>Pseudomonadota</taxon>
        <taxon>Betaproteobacteria</taxon>
        <taxon>Burkholderiales</taxon>
        <taxon>Sphaerotilaceae</taxon>
        <taxon>Azohydromonas</taxon>
    </lineage>
</organism>
<evidence type="ECO:0008006" key="3">
    <source>
        <dbReference type="Google" id="ProtNLM"/>
    </source>
</evidence>
<protein>
    <recommendedName>
        <fullName evidence="3">Type II secretion system protein GspG C-terminal domain-containing protein</fullName>
    </recommendedName>
</protein>
<sequence length="137" mass="15163">MAADHGTKKNIQWPMTECGRREVVMLHRVISVVAVSGLCACSGGTPGHDEMGLKYQKRATPVLQALALYERDHSSLPDSLDELTPAYLNRLPTQPELSLDAKSRQLSFTYAPSLPRIGKINCYAQLGDEQWSCQGYL</sequence>
<dbReference type="EMBL" id="JAXOJX010000092">
    <property type="protein sequence ID" value="MDZ5461002.1"/>
    <property type="molecule type" value="Genomic_DNA"/>
</dbReference>
<keyword evidence="2" id="KW-1185">Reference proteome</keyword>
<reference evidence="1 2" key="1">
    <citation type="submission" date="2023-11" db="EMBL/GenBank/DDBJ databases">
        <title>Draft genome of Azohydromonas lata strain H1 (DSM1123), a polyhydroxyalkanoate producer.</title>
        <authorList>
            <person name="Traversa D."/>
            <person name="D'Addabbo P."/>
            <person name="Pazzani C."/>
            <person name="Manzari C."/>
            <person name="Chiara M."/>
            <person name="Scrascia M."/>
        </authorList>
    </citation>
    <scope>NUCLEOTIDE SEQUENCE [LARGE SCALE GENOMIC DNA]</scope>
    <source>
        <strain evidence="1 2">H1</strain>
    </source>
</reference>
<accession>A0ABU5IQ21</accession>
<evidence type="ECO:0000313" key="1">
    <source>
        <dbReference type="EMBL" id="MDZ5461002.1"/>
    </source>
</evidence>
<gene>
    <name evidence="1" type="ORF">SM757_30945</name>
</gene>
<dbReference type="Proteomes" id="UP001293718">
    <property type="component" value="Unassembled WGS sequence"/>
</dbReference>
<dbReference type="RefSeq" id="WP_322468287.1">
    <property type="nucleotide sequence ID" value="NZ_JAXOJX010000092.1"/>
</dbReference>